<dbReference type="InterPro" id="IPR002314">
    <property type="entry name" value="aa-tRNA-synt_IIb"/>
</dbReference>
<keyword evidence="9" id="KW-1185">Reference proteome</keyword>
<dbReference type="PANTHER" id="PTHR10745">
    <property type="entry name" value="GLYCYL-TRNA SYNTHETASE/DNA POLYMERASE SUBUNIT GAMMA-2"/>
    <property type="match status" value="1"/>
</dbReference>
<dbReference type="GO" id="GO:0004820">
    <property type="term" value="F:glycine-tRNA ligase activity"/>
    <property type="evidence" value="ECO:0007669"/>
    <property type="project" value="TreeGrafter"/>
</dbReference>
<proteinExistence type="predicted"/>
<dbReference type="Gene3D" id="3.30.930.10">
    <property type="entry name" value="Bira Bifunctional Protein, Domain 2"/>
    <property type="match status" value="1"/>
</dbReference>
<evidence type="ECO:0000256" key="2">
    <source>
        <dbReference type="ARBA" id="ARBA00022598"/>
    </source>
</evidence>
<feature type="domain" description="Aminoacyl-transfer RNA synthetases class-II family profile" evidence="7">
    <location>
        <begin position="143"/>
        <end position="409"/>
    </location>
</feature>
<dbReference type="SUPFAM" id="SSF52954">
    <property type="entry name" value="Class II aaRS ABD-related"/>
    <property type="match status" value="1"/>
</dbReference>
<keyword evidence="2" id="KW-0436">Ligase</keyword>
<organism evidence="8 9">
    <name type="scientific">Plesiocystis pacifica SIR-1</name>
    <dbReference type="NCBI Taxonomy" id="391625"/>
    <lineage>
        <taxon>Bacteria</taxon>
        <taxon>Pseudomonadati</taxon>
        <taxon>Myxococcota</taxon>
        <taxon>Polyangia</taxon>
        <taxon>Nannocystales</taxon>
        <taxon>Nannocystaceae</taxon>
        <taxon>Plesiocystis</taxon>
    </lineage>
</organism>
<dbReference type="Pfam" id="PF00587">
    <property type="entry name" value="tRNA-synt_2b"/>
    <property type="match status" value="1"/>
</dbReference>
<dbReference type="Proteomes" id="UP000005801">
    <property type="component" value="Unassembled WGS sequence"/>
</dbReference>
<evidence type="ECO:0000259" key="7">
    <source>
        <dbReference type="PROSITE" id="PS50862"/>
    </source>
</evidence>
<dbReference type="GO" id="GO:0005737">
    <property type="term" value="C:cytoplasm"/>
    <property type="evidence" value="ECO:0007669"/>
    <property type="project" value="TreeGrafter"/>
</dbReference>
<dbReference type="Gene3D" id="3.40.50.800">
    <property type="entry name" value="Anticodon-binding domain"/>
    <property type="match status" value="1"/>
</dbReference>
<dbReference type="AlphaFoldDB" id="A6GB45"/>
<comment type="caution">
    <text evidence="8">The sequence shown here is derived from an EMBL/GenBank/DDBJ whole genome shotgun (WGS) entry which is preliminary data.</text>
</comment>
<dbReference type="GO" id="GO:0005524">
    <property type="term" value="F:ATP binding"/>
    <property type="evidence" value="ECO:0007669"/>
    <property type="project" value="UniProtKB-KW"/>
</dbReference>
<dbReference type="PANTHER" id="PTHR10745:SF8">
    <property type="entry name" value="DNA POLYMERASE SUBUNIT GAMMA-2, MITOCHONDRIAL"/>
    <property type="match status" value="1"/>
</dbReference>
<dbReference type="eggNOG" id="COG0423">
    <property type="taxonomic scope" value="Bacteria"/>
</dbReference>
<dbReference type="InterPro" id="IPR006195">
    <property type="entry name" value="aa-tRNA-synth_II"/>
</dbReference>
<name>A6GB45_9BACT</name>
<dbReference type="PRINTS" id="PR01043">
    <property type="entry name" value="TRNASYNTHGLY"/>
</dbReference>
<protein>
    <submittedName>
        <fullName evidence="8">Glycyl-tRNA synthetase</fullName>
    </submittedName>
</protein>
<evidence type="ECO:0000256" key="3">
    <source>
        <dbReference type="ARBA" id="ARBA00022741"/>
    </source>
</evidence>
<dbReference type="Pfam" id="PF03129">
    <property type="entry name" value="HGTP_anticodon"/>
    <property type="match status" value="1"/>
</dbReference>
<evidence type="ECO:0000256" key="4">
    <source>
        <dbReference type="ARBA" id="ARBA00022840"/>
    </source>
</evidence>
<dbReference type="InterPro" id="IPR033731">
    <property type="entry name" value="GlyRS-like_core"/>
</dbReference>
<dbReference type="InterPro" id="IPR004154">
    <property type="entry name" value="Anticodon-bd"/>
</dbReference>
<accession>A6GB45</accession>
<dbReference type="InterPro" id="IPR045864">
    <property type="entry name" value="aa-tRNA-synth_II/BPL/LPL"/>
</dbReference>
<reference evidence="8 9" key="1">
    <citation type="submission" date="2007-06" db="EMBL/GenBank/DDBJ databases">
        <authorList>
            <person name="Shimkets L."/>
            <person name="Ferriera S."/>
            <person name="Johnson J."/>
            <person name="Kravitz S."/>
            <person name="Beeson K."/>
            <person name="Sutton G."/>
            <person name="Rogers Y.-H."/>
            <person name="Friedman R."/>
            <person name="Frazier M."/>
            <person name="Venter J.C."/>
        </authorList>
    </citation>
    <scope>NUCLEOTIDE SEQUENCE [LARGE SCALE GENOMIC DNA]</scope>
    <source>
        <strain evidence="8 9">SIR-1</strain>
    </source>
</reference>
<dbReference type="PROSITE" id="PS50862">
    <property type="entry name" value="AA_TRNA_LIGASE_II"/>
    <property type="match status" value="1"/>
</dbReference>
<dbReference type="GO" id="GO:0006426">
    <property type="term" value="P:glycyl-tRNA aminoacylation"/>
    <property type="evidence" value="ECO:0007669"/>
    <property type="project" value="TreeGrafter"/>
</dbReference>
<dbReference type="InterPro" id="IPR027031">
    <property type="entry name" value="Gly-tRNA_synthase/POLG2"/>
</dbReference>
<evidence type="ECO:0000256" key="5">
    <source>
        <dbReference type="ARBA" id="ARBA00022917"/>
    </source>
</evidence>
<keyword evidence="5" id="KW-0648">Protein biosynthesis</keyword>
<keyword evidence="6 8" id="KW-0030">Aminoacyl-tRNA synthetase</keyword>
<gene>
    <name evidence="8" type="ORF">PPSIR1_37599</name>
</gene>
<evidence type="ECO:0000256" key="6">
    <source>
        <dbReference type="ARBA" id="ARBA00023146"/>
    </source>
</evidence>
<keyword evidence="3" id="KW-0547">Nucleotide-binding</keyword>
<dbReference type="EMBL" id="ABCS01000055">
    <property type="protein sequence ID" value="EDM76927.1"/>
    <property type="molecule type" value="Genomic_DNA"/>
</dbReference>
<keyword evidence="1" id="KW-0963">Cytoplasm</keyword>
<dbReference type="SUPFAM" id="SSF55681">
    <property type="entry name" value="Class II aaRS and biotin synthetases"/>
    <property type="match status" value="1"/>
</dbReference>
<dbReference type="NCBIfam" id="NF003211">
    <property type="entry name" value="PRK04173.1"/>
    <property type="match status" value="1"/>
</dbReference>
<dbReference type="STRING" id="391625.PPSIR1_37599"/>
<dbReference type="InterPro" id="IPR036621">
    <property type="entry name" value="Anticodon-bd_dom_sf"/>
</dbReference>
<keyword evidence="4" id="KW-0067">ATP-binding</keyword>
<evidence type="ECO:0000313" key="9">
    <source>
        <dbReference type="Proteomes" id="UP000005801"/>
    </source>
</evidence>
<dbReference type="CDD" id="cd00774">
    <property type="entry name" value="GlyRS-like_core"/>
    <property type="match status" value="1"/>
</dbReference>
<sequence length="508" mass="57051">MFQSSEIYGGLRSAYDYGPMGVELKRNLMNEWWTSMVHSREDIYGLDASIIMHPKVWRSSGHLANFTDPLVDCQVCQERFRADKAPKLAEGEDAPITLGDKGRAKAALAKLHEAGHEHIERKGKQLFGAKAGDRGYVCPNCGSPYLSAERDFNGMFRTSLGAVDPMAQVIAAVKASVAEGGDDKAIRKAVDAALEESAVYLRPETAQGMFVQFLNVQQSMAAKIPFGIAQMGKSFRNEVTVEHFIFRSCEFEQMEMEWFCEPGTGREWLEYWKETRMKWWQSIGLSADKLRLREHESSELAHYSDGTFDVEYDFPWGWDELEGIASRTNYDLNAHAEGSNKKLVYTDPEKDNPETGKKGWRYVPHVVEPAAGATRGMLAVLCAAYDEEPGDESGKGARTVLRLHPRLAPVKAAVLPLVRKQGMPETARKIADAFFAAGVNAKLDMQHAIGRRYARHDEIGTPYCITVDGQTAEDDTVTIRYRDDRRQERIKVEAAVDEVRRALREGRE</sequence>
<evidence type="ECO:0000256" key="1">
    <source>
        <dbReference type="ARBA" id="ARBA00022490"/>
    </source>
</evidence>
<evidence type="ECO:0000313" key="8">
    <source>
        <dbReference type="EMBL" id="EDM76927.1"/>
    </source>
</evidence>